<dbReference type="Proteomes" id="UP000002964">
    <property type="component" value="Unassembled WGS sequence"/>
</dbReference>
<gene>
    <name evidence="1" type="ORF">Thi970DRAFT_03583</name>
</gene>
<accession>H8Z836</accession>
<dbReference type="HOGENOM" id="CLU_117591_0_0_6"/>
<name>H8Z836_9GAMM</name>
<organism evidence="1 2">
    <name type="scientific">Thiorhodovibrio frisius</name>
    <dbReference type="NCBI Taxonomy" id="631362"/>
    <lineage>
        <taxon>Bacteria</taxon>
        <taxon>Pseudomonadati</taxon>
        <taxon>Pseudomonadota</taxon>
        <taxon>Gammaproteobacteria</taxon>
        <taxon>Chromatiales</taxon>
        <taxon>Chromatiaceae</taxon>
        <taxon>Thiorhodovibrio</taxon>
    </lineage>
</organism>
<sequence length="205" mass="21762">MIPPESGSSPGSPRISARRRLPVAFLCLVLVGVALAQAAALAGGLWPEEEQRLRVGLKLFPAVLGAVEDLKRDHSRDGQLHIAVGYQTLDASVREVVSSIEEVGEVQGLRLKVRPVPIADLLAEADASLAAVFVASVGMASAQLQRLSEGRGVLVFSPFTGDVARGAVAGVYVTDRILPAVNLAQAERAGLRFKAFFLRVAHHEE</sequence>
<dbReference type="AlphaFoldDB" id="H8Z836"/>
<protein>
    <submittedName>
        <fullName evidence="1">Uncharacterized protein</fullName>
    </submittedName>
</protein>
<dbReference type="eggNOG" id="ENOG5032YBM">
    <property type="taxonomic scope" value="Bacteria"/>
</dbReference>
<reference evidence="2" key="1">
    <citation type="submission" date="2011-06" db="EMBL/GenBank/DDBJ databases">
        <authorList>
            <consortium name="US DOE Joint Genome Institute (JGI-PGF)"/>
            <person name="Lucas S."/>
            <person name="Han J."/>
            <person name="Lapidus A."/>
            <person name="Cheng J.-F."/>
            <person name="Goodwin L."/>
            <person name="Pitluck S."/>
            <person name="Peters L."/>
            <person name="Land M.L."/>
            <person name="Hauser L."/>
            <person name="Vogl K."/>
            <person name="Liu Z."/>
            <person name="Overmann J."/>
            <person name="Frigaard N.-U."/>
            <person name="Bryant D.A."/>
            <person name="Woyke T.J."/>
        </authorList>
    </citation>
    <scope>NUCLEOTIDE SEQUENCE [LARGE SCALE GENOMIC DNA]</scope>
    <source>
        <strain evidence="2">970</strain>
    </source>
</reference>
<reference evidence="1 2" key="2">
    <citation type="submission" date="2011-11" db="EMBL/GenBank/DDBJ databases">
        <authorList>
            <consortium name="US DOE Joint Genome Institute"/>
            <person name="Lucas S."/>
            <person name="Han J."/>
            <person name="Lapidus A."/>
            <person name="Cheng J.-F."/>
            <person name="Goodwin L."/>
            <person name="Pitluck S."/>
            <person name="Peters L."/>
            <person name="Ovchinnikova G."/>
            <person name="Zhang X."/>
            <person name="Detter J.C."/>
            <person name="Han C."/>
            <person name="Tapia R."/>
            <person name="Land M."/>
            <person name="Hauser L."/>
            <person name="Kyrpides N."/>
            <person name="Ivanova N."/>
            <person name="Pagani I."/>
            <person name="Vogl K."/>
            <person name="Liu Z."/>
            <person name="Overmann J."/>
            <person name="Frigaard N.-U."/>
            <person name="Bryant D."/>
            <person name="Woyke T."/>
        </authorList>
    </citation>
    <scope>NUCLEOTIDE SEQUENCE [LARGE SCALE GENOMIC DNA]</scope>
    <source>
        <strain evidence="1 2">970</strain>
    </source>
</reference>
<evidence type="ECO:0000313" key="2">
    <source>
        <dbReference type="Proteomes" id="UP000002964"/>
    </source>
</evidence>
<evidence type="ECO:0000313" key="1">
    <source>
        <dbReference type="EMBL" id="EIC19971.1"/>
    </source>
</evidence>
<dbReference type="EMBL" id="JH603170">
    <property type="protein sequence ID" value="EIC19971.1"/>
    <property type="molecule type" value="Genomic_DNA"/>
</dbReference>
<dbReference type="STRING" id="631362.Thi970DRAFT_03583"/>
<proteinExistence type="predicted"/>
<keyword evidence="2" id="KW-1185">Reference proteome</keyword>